<comment type="caution">
    <text evidence="2">The sequence shown here is derived from an EMBL/GenBank/DDBJ whole genome shotgun (WGS) entry which is preliminary data.</text>
</comment>
<protein>
    <recommendedName>
        <fullName evidence="4">Nuclear pore complex protein</fullName>
    </recommendedName>
</protein>
<proteinExistence type="predicted"/>
<dbReference type="AlphaFoldDB" id="A0AAW0F4C6"/>
<accession>A0AAW0F4C6</accession>
<sequence>MSLRIVSRRLALPAVHGRAPLSAAASPSSLTGEPRPAAAPLLQFPPFQPVAFEQDKFLSIKSRSLETYAKVRSDVLQRCIELRGQLQRRQEQTELGGTTEAEPLLASSAHSGTAVDLPALPLTPHQAEELLLLTKKVEDLVQFQGFLLTDEFVWRMLHLCIECGAAQLAVEGWLEKHVLAEKRGPPFPLFIVEDLAALLRTSVLPRLPESGAGLVCSSTVMATCATSTAAMPASGARVALSVALEDGLGAAQRCLHRHLHGSDESSDTPAAVAAHAGSHYAARAYTSHLLAEHVWPVWRALQAMDLTFARPKLDELEEDDDAAGADEATRAGTAEWLPDAAAQTLAVRTALMSVTPLYSFHSHASAAAGATTAGAQTPLSCDPPLFADEAAAMVAPLRALLDAWLVLAQCAAEAKEVALLKALLHTVCRGFLTVPAAATADDAAEQVSVRVNEEAWCRYALAPDAETAEAAAHRDRAERQARAMVHEFVDGSLSLLHYGLLCAEQETALWRLHDTSALVSGAARLLRGAGGGEGERRGWRLRRHCRSARLDRMAAVQLGQSDGERGSLLCDALPRALVAAVTPQEPDEETDDHAHAAAAAHRFLRDALSQGAVAAVTSAEGPAEAPAYAEAGRYVGLATGDEALLTHAAAAATSDAPAADTAEKALLLLNARALQSYRHAASSLRGAGETRAAEEEDRWEAWTAAVEQRGASRSVDTTPGHFIESCLQALVLRVAEQQLQCAAAYVHAVQQHTTPSSAAEETEQEDEEGRGDGGSFHDDETSGASCTNGADEEEQQQTMELAWAKLQEGTAACTGEMLARVEQLLAALPTSAPAEGCLSPSSLATLAVLLRLGVYAEGEEGAAAASASAGDELADISATSPFSARLDRVLGRVVDDTCANLRRTSVATTSVVGNWVQWVLLTLMARQAWADVLVVLRALDGDAATDHADAGAPNSLLSSTTVDPSVFAALYARAVEDGAASVCAFLRPRRERLFF</sequence>
<gene>
    <name evidence="2" type="ORF">NESM_000104700</name>
</gene>
<name>A0AAW0F4C6_9TRYP</name>
<reference evidence="2 3" key="1">
    <citation type="journal article" date="2021" name="MBio">
        <title>A New Model Trypanosomatid, Novymonas esmeraldas: Genomic Perception of Its 'Candidatus Pandoraea novymonadis' Endosymbiont.</title>
        <authorList>
            <person name="Zakharova A."/>
            <person name="Saura A."/>
            <person name="Butenko A."/>
            <person name="Podesvova L."/>
            <person name="Warmusova S."/>
            <person name="Kostygov A.Y."/>
            <person name="Nenarokova A."/>
            <person name="Lukes J."/>
            <person name="Opperdoes F.R."/>
            <person name="Yurchenko V."/>
        </authorList>
    </citation>
    <scope>NUCLEOTIDE SEQUENCE [LARGE SCALE GENOMIC DNA]</scope>
    <source>
        <strain evidence="2 3">E262AT.01</strain>
    </source>
</reference>
<evidence type="ECO:0000256" key="1">
    <source>
        <dbReference type="SAM" id="MobiDB-lite"/>
    </source>
</evidence>
<keyword evidence="3" id="KW-1185">Reference proteome</keyword>
<evidence type="ECO:0000313" key="2">
    <source>
        <dbReference type="EMBL" id="KAK7200496.1"/>
    </source>
</evidence>
<dbReference type="Proteomes" id="UP001430356">
    <property type="component" value="Unassembled WGS sequence"/>
</dbReference>
<feature type="region of interest" description="Disordered" evidence="1">
    <location>
        <begin position="752"/>
        <end position="796"/>
    </location>
</feature>
<evidence type="ECO:0000313" key="3">
    <source>
        <dbReference type="Proteomes" id="UP001430356"/>
    </source>
</evidence>
<evidence type="ECO:0008006" key="4">
    <source>
        <dbReference type="Google" id="ProtNLM"/>
    </source>
</evidence>
<organism evidence="2 3">
    <name type="scientific">Novymonas esmeraldas</name>
    <dbReference type="NCBI Taxonomy" id="1808958"/>
    <lineage>
        <taxon>Eukaryota</taxon>
        <taxon>Discoba</taxon>
        <taxon>Euglenozoa</taxon>
        <taxon>Kinetoplastea</taxon>
        <taxon>Metakinetoplastina</taxon>
        <taxon>Trypanosomatida</taxon>
        <taxon>Trypanosomatidae</taxon>
        <taxon>Novymonas</taxon>
    </lineage>
</organism>
<dbReference type="EMBL" id="JAECZO010000006">
    <property type="protein sequence ID" value="KAK7200496.1"/>
    <property type="molecule type" value="Genomic_DNA"/>
</dbReference>
<feature type="compositionally biased region" description="Acidic residues" evidence="1">
    <location>
        <begin position="760"/>
        <end position="769"/>
    </location>
</feature>